<dbReference type="InterPro" id="IPR018114">
    <property type="entry name" value="TRYPSIN_HIS"/>
</dbReference>
<evidence type="ECO:0000256" key="6">
    <source>
        <dbReference type="ARBA" id="ARBA00023157"/>
    </source>
</evidence>
<keyword evidence="1" id="KW-0245">EGF-like domain</keyword>
<dbReference type="Gene3D" id="2.40.10.10">
    <property type="entry name" value="Trypsin-like serine proteases"/>
    <property type="match status" value="1"/>
</dbReference>
<dbReference type="InterPro" id="IPR036055">
    <property type="entry name" value="LDL_receptor-like_sf"/>
</dbReference>
<dbReference type="SUPFAM" id="SSF57424">
    <property type="entry name" value="LDL receptor-like module"/>
    <property type="match status" value="2"/>
</dbReference>
<dbReference type="Pfam" id="PF00089">
    <property type="entry name" value="Trypsin"/>
    <property type="match status" value="1"/>
</dbReference>
<feature type="disulfide bond" evidence="7">
    <location>
        <begin position="965"/>
        <end position="977"/>
    </location>
</feature>
<dbReference type="GO" id="GO:0006508">
    <property type="term" value="P:proteolysis"/>
    <property type="evidence" value="ECO:0007669"/>
    <property type="project" value="UniProtKB-KW"/>
</dbReference>
<keyword evidence="10" id="KW-0732">Signal</keyword>
<comment type="caution">
    <text evidence="7">Lacks conserved residue(s) required for the propagation of feature annotation.</text>
</comment>
<dbReference type="Pfam" id="PF00431">
    <property type="entry name" value="CUB"/>
    <property type="match status" value="5"/>
</dbReference>
<dbReference type="SMART" id="SM00042">
    <property type="entry name" value="CUB"/>
    <property type="match status" value="5"/>
</dbReference>
<dbReference type="Pfam" id="PF00057">
    <property type="entry name" value="Ldl_recept_a"/>
    <property type="match status" value="1"/>
</dbReference>
<evidence type="ECO:0000256" key="5">
    <source>
        <dbReference type="ARBA" id="ARBA00022825"/>
    </source>
</evidence>
<keyword evidence="6 7" id="KW-1015">Disulfide bond</keyword>
<dbReference type="SMART" id="SM00209">
    <property type="entry name" value="TSP1"/>
    <property type="match status" value="9"/>
</dbReference>
<dbReference type="FunFam" id="2.20.100.10:FF:000002">
    <property type="entry name" value="Unc-5 netrin receptor C"/>
    <property type="match status" value="1"/>
</dbReference>
<dbReference type="InterPro" id="IPR043504">
    <property type="entry name" value="Peptidase_S1_PA_chymotrypsin"/>
</dbReference>
<evidence type="ECO:0000313" key="13">
    <source>
        <dbReference type="Proteomes" id="UP000085678"/>
    </source>
</evidence>
<feature type="region of interest" description="Disordered" evidence="9">
    <location>
        <begin position="647"/>
        <end position="678"/>
    </location>
</feature>
<dbReference type="PROSITE" id="PS50068">
    <property type="entry name" value="LDLRA_2"/>
    <property type="match status" value="2"/>
</dbReference>
<evidence type="ECO:0000256" key="4">
    <source>
        <dbReference type="ARBA" id="ARBA00022801"/>
    </source>
</evidence>
<dbReference type="Gene3D" id="4.10.400.10">
    <property type="entry name" value="Low-density Lipoprotein Receptor"/>
    <property type="match status" value="2"/>
</dbReference>
<dbReference type="FunFam" id="2.40.10.10:FF:000003">
    <property type="entry name" value="Transmembrane serine protease 3"/>
    <property type="match status" value="1"/>
</dbReference>
<dbReference type="SUPFAM" id="SSF49854">
    <property type="entry name" value="Spermadhesin, CUB domain"/>
    <property type="match status" value="5"/>
</dbReference>
<sequence>MNWKTVAVMLWAVACVAGKPASLLSVLTESADVHTRHARQNSACSGGDDQSGTSGEVQLLNYGNNQVCEWKITTTAGMEIRLSFESFNVETQSSCVWDSLTVYDGDSASAQALIKMCGNNPKVGDGIVSSGNTMFIRFRSDGSVTRPGFTIRWEAVPDGTAVDTSLGCSSQQTLQTSGTLNPFRYNVQNYPNNELCEWVIQGPTGQGVKLTNAFFNVESQSSCSYDALEVYDGSSASATRIGKFCGSSISQREIQSTGDSLFLRFKSDSSVRRQGFVFAYEPRDEGTEGWGSWSSWSGCSVSCGGGTRTRTRACLGGVCEGDSEQTEACNTQGCPDCPPANNPRVITLTSGPYVLEPFPGGNYANFLDCHWRIEADSDVPVIATYSSMSIESHSSCAYDWVQTYDGTSINAQPLDRKRCGSALPPAVTSTGKDMFLKFHSDYSVVFGGFVVSFEKQGPIDGNWAEWGDWSDCDATCGGGTQSRSRTCTNPPPSNNGADCVGPSSETRTCNPDACPVPVDGMWSTWSGWTGCSVTCGTGSQSRSRTCTNPPPSNGGADCIGGTTESQICTLDPCPIDGGWGSWSTWSSCTVTCGGGVISRSRSCDSPPPQFGGQNCSGSDVDTQECATNTCPSWSEWSAWSDCSKTCGGGSQSRSRSCTSSTGVHDDSDCPGSSSETQACNTDVCPAPVDGGWGEWSAYGDCSVTCGDGTKTRTRECNSPPPANGGADCEGNGSETSACNLGACPIEPDDDWGYWTTWTACSTTVCSANSARTRARKCLGTNCPGANFQFQPCFPNFPTCEGYSEWTKWSQCSANCGGGQRTRTRQCLGSQCDGPSSESQSCNNFNCPVCQPASNPAVITITDDGQILEPFPGANYGANLDCYWLVQSDTKIRAEFQYLGIQYSSTCGTDYLIARDGPETSSPQINKICGTYAGAFQSTQNQILLHFHSSSSTSDIGFQITFTKLCTGDQHRCGDGTCIERANVCDNTPQCSDGSDEPGDGGCGWMPWGSWSSCSVLCGGGTKTRTRSCVSGNPSLHCPGASSDSVSCNTQVCLDCPPETSPRVITVGSADEIFEPWPNANYQNDMDCFWLVEASAQIEINFNAVSIESHSSCAYDWLEFFDGSTVDGTVIGGKVCGTSTPSARVSKSNTVLVKFHSDYSEVRSGFKLTFSEACGSSEYRCDNGQCVSGARCDNVTQCQDGSDEPSSCFPDLSQCGIRNSGPSAAIVGGTEATPHSWPWQVRMYIPPGYMCGGVLITDEWVLTAAHCIQSTSPTGYQAIIGDHSRSTTESAQVTKSLSRIIKHESYSGVVSGYDIALVKLSSPVTLSAERNIACLPASGEELNDGHECWTTGWGTTSSGGSTSTVLREVRVDYIKTTTCRSDSNYNSIADTSVCAGEAGKDACQGDSGGPLVCKFGTGSSERWKLMGLTSWGRGCAAAGYPGVYAKVSTLVDWVNEKMQNN</sequence>
<keyword evidence="13" id="KW-1185">Reference proteome</keyword>
<evidence type="ECO:0000256" key="10">
    <source>
        <dbReference type="SAM" id="SignalP"/>
    </source>
</evidence>
<dbReference type="KEGG" id="lak:106150409"/>
<dbReference type="Pfam" id="PF00090">
    <property type="entry name" value="TSP_1"/>
    <property type="match status" value="9"/>
</dbReference>
<evidence type="ECO:0000256" key="3">
    <source>
        <dbReference type="ARBA" id="ARBA00022737"/>
    </source>
</evidence>
<dbReference type="InParanoid" id="A0A1S3GXP6"/>
<accession>A0A1S3GXP6</accession>
<dbReference type="OrthoDB" id="6273859at2759"/>
<feature type="disulfide bond" evidence="7">
    <location>
        <begin position="1173"/>
        <end position="1185"/>
    </location>
</feature>
<protein>
    <submittedName>
        <fullName evidence="14">SCO-spondin</fullName>
    </submittedName>
</protein>
<keyword evidence="5 8" id="KW-0720">Serine protease</keyword>
<reference evidence="14" key="1">
    <citation type="submission" date="2025-08" db="UniProtKB">
        <authorList>
            <consortium name="RefSeq"/>
        </authorList>
    </citation>
    <scope>IDENTIFICATION</scope>
    <source>
        <tissue evidence="14">Gonads</tissue>
    </source>
</reference>
<dbReference type="PROSITE" id="PS00135">
    <property type="entry name" value="TRYPSIN_SER"/>
    <property type="match status" value="1"/>
</dbReference>
<dbReference type="InterPro" id="IPR000859">
    <property type="entry name" value="CUB_dom"/>
</dbReference>
<name>A0A1S3GXP6_LINAN</name>
<feature type="signal peptide" evidence="10">
    <location>
        <begin position="1"/>
        <end position="18"/>
    </location>
</feature>
<dbReference type="InterPro" id="IPR035914">
    <property type="entry name" value="Sperma_CUB_dom_sf"/>
</dbReference>
<evidence type="ECO:0000256" key="9">
    <source>
        <dbReference type="SAM" id="MobiDB-lite"/>
    </source>
</evidence>
<feature type="domain" description="CUB" evidence="11">
    <location>
        <begin position="319"/>
        <end position="456"/>
    </location>
</feature>
<dbReference type="SMART" id="SM00192">
    <property type="entry name" value="LDLa"/>
    <property type="match status" value="2"/>
</dbReference>
<feature type="domain" description="CUB" evidence="11">
    <location>
        <begin position="44"/>
        <end position="156"/>
    </location>
</feature>
<dbReference type="Gene3D" id="2.60.120.290">
    <property type="entry name" value="Spermadhesin, CUB domain"/>
    <property type="match status" value="5"/>
</dbReference>
<dbReference type="InterPro" id="IPR001314">
    <property type="entry name" value="Peptidase_S1A"/>
</dbReference>
<dbReference type="SMART" id="SM00020">
    <property type="entry name" value="Tryp_SPc"/>
    <property type="match status" value="1"/>
</dbReference>
<dbReference type="InterPro" id="IPR036383">
    <property type="entry name" value="TSP1_rpt_sf"/>
</dbReference>
<evidence type="ECO:0000256" key="1">
    <source>
        <dbReference type="ARBA" id="ARBA00022536"/>
    </source>
</evidence>
<feature type="domain" description="Peptidase S1" evidence="12">
    <location>
        <begin position="1225"/>
        <end position="1458"/>
    </location>
</feature>
<dbReference type="CDD" id="cd00041">
    <property type="entry name" value="CUB"/>
    <property type="match status" value="5"/>
</dbReference>
<feature type="chain" id="PRO_5010291694" evidence="10">
    <location>
        <begin position="19"/>
        <end position="1460"/>
    </location>
</feature>
<proteinExistence type="predicted"/>
<dbReference type="PRINTS" id="PR00722">
    <property type="entry name" value="CHYMOTRYPSIN"/>
</dbReference>
<evidence type="ECO:0000259" key="12">
    <source>
        <dbReference type="PROSITE" id="PS50240"/>
    </source>
</evidence>
<dbReference type="InterPro" id="IPR023415">
    <property type="entry name" value="LDLR_class-A_CS"/>
</dbReference>
<feature type="disulfide bond" evidence="7">
    <location>
        <begin position="972"/>
        <end position="990"/>
    </location>
</feature>
<dbReference type="InterPro" id="IPR009003">
    <property type="entry name" value="Peptidase_S1_PA"/>
</dbReference>
<dbReference type="PROSITE" id="PS01209">
    <property type="entry name" value="LDLRA_1"/>
    <property type="match status" value="1"/>
</dbReference>
<gene>
    <name evidence="14" type="primary">LOC106150409</name>
</gene>
<dbReference type="GeneID" id="106150409"/>
<dbReference type="GO" id="GO:0009566">
    <property type="term" value="P:fertilization"/>
    <property type="evidence" value="ECO:0007669"/>
    <property type="project" value="UniProtKB-ARBA"/>
</dbReference>
<evidence type="ECO:0000256" key="7">
    <source>
        <dbReference type="PROSITE-ProRule" id="PRU00124"/>
    </source>
</evidence>
<dbReference type="PRINTS" id="PR01705">
    <property type="entry name" value="TSP1REPEAT"/>
</dbReference>
<dbReference type="InterPro" id="IPR002172">
    <property type="entry name" value="LDrepeatLR_classA_rpt"/>
</dbReference>
<dbReference type="GO" id="GO:0004252">
    <property type="term" value="F:serine-type endopeptidase activity"/>
    <property type="evidence" value="ECO:0007669"/>
    <property type="project" value="InterPro"/>
</dbReference>
<dbReference type="SUPFAM" id="SSF50494">
    <property type="entry name" value="Trypsin-like serine proteases"/>
    <property type="match status" value="1"/>
</dbReference>
<dbReference type="PROSITE" id="PS01180">
    <property type="entry name" value="CUB"/>
    <property type="match status" value="5"/>
</dbReference>
<dbReference type="FunFam" id="2.60.120.290:FF:000005">
    <property type="entry name" value="Procollagen C-endopeptidase enhancer 1"/>
    <property type="match status" value="2"/>
</dbReference>
<evidence type="ECO:0000313" key="14">
    <source>
        <dbReference type="RefSeq" id="XP_013378635.1"/>
    </source>
</evidence>
<keyword evidence="3" id="KW-0677">Repeat</keyword>
<feature type="domain" description="CUB" evidence="11">
    <location>
        <begin position="168"/>
        <end position="283"/>
    </location>
</feature>
<feature type="domain" description="CUB" evidence="11">
    <location>
        <begin position="849"/>
        <end position="964"/>
    </location>
</feature>
<dbReference type="CDD" id="cd00190">
    <property type="entry name" value="Tryp_SPc"/>
    <property type="match status" value="1"/>
</dbReference>
<dbReference type="PANTHER" id="PTHR24251">
    <property type="entry name" value="OVOCHYMASE-RELATED"/>
    <property type="match status" value="1"/>
</dbReference>
<feature type="region of interest" description="Disordered" evidence="9">
    <location>
        <begin position="483"/>
        <end position="502"/>
    </location>
</feature>
<keyword evidence="4 8" id="KW-0378">Hydrolase</keyword>
<dbReference type="Proteomes" id="UP000085678">
    <property type="component" value="Unplaced"/>
</dbReference>
<dbReference type="InterPro" id="IPR000884">
    <property type="entry name" value="TSP1_rpt"/>
</dbReference>
<dbReference type="FunFam" id="2.20.100.10:FF:000001">
    <property type="entry name" value="semaphorin-5A isoform X1"/>
    <property type="match status" value="1"/>
</dbReference>
<dbReference type="PROSITE" id="PS50092">
    <property type="entry name" value="TSP1"/>
    <property type="match status" value="9"/>
</dbReference>
<dbReference type="PROSITE" id="PS51257">
    <property type="entry name" value="PROKAR_LIPOPROTEIN"/>
    <property type="match status" value="1"/>
</dbReference>
<dbReference type="PROSITE" id="PS50240">
    <property type="entry name" value="TRYPSIN_DOM"/>
    <property type="match status" value="1"/>
</dbReference>
<evidence type="ECO:0000256" key="2">
    <source>
        <dbReference type="ARBA" id="ARBA00022670"/>
    </source>
</evidence>
<dbReference type="SUPFAM" id="SSF82895">
    <property type="entry name" value="TSP-1 type 1 repeat"/>
    <property type="match status" value="9"/>
</dbReference>
<dbReference type="PROSITE" id="PS00134">
    <property type="entry name" value="TRYPSIN_HIS"/>
    <property type="match status" value="1"/>
</dbReference>
<evidence type="ECO:0000256" key="8">
    <source>
        <dbReference type="RuleBase" id="RU363034"/>
    </source>
</evidence>
<keyword evidence="2 8" id="KW-0645">Protease</keyword>
<dbReference type="CDD" id="cd00112">
    <property type="entry name" value="LDLa"/>
    <property type="match status" value="2"/>
</dbReference>
<evidence type="ECO:0000259" key="11">
    <source>
        <dbReference type="PROSITE" id="PS01180"/>
    </source>
</evidence>
<dbReference type="FunFam" id="2.60.120.290:FF:000013">
    <property type="entry name" value="Membrane frizzled-related protein"/>
    <property type="match status" value="1"/>
</dbReference>
<dbReference type="Gene3D" id="2.20.100.10">
    <property type="entry name" value="Thrombospondin type-1 (TSP1) repeat"/>
    <property type="match status" value="8"/>
</dbReference>
<feature type="domain" description="CUB" evidence="11">
    <location>
        <begin position="1055"/>
        <end position="1172"/>
    </location>
</feature>
<dbReference type="InterPro" id="IPR033116">
    <property type="entry name" value="TRYPSIN_SER"/>
</dbReference>
<feature type="compositionally biased region" description="Low complexity" evidence="9">
    <location>
        <begin position="651"/>
        <end position="662"/>
    </location>
</feature>
<dbReference type="InterPro" id="IPR001254">
    <property type="entry name" value="Trypsin_dom"/>
</dbReference>
<organism evidence="13 14">
    <name type="scientific">Lingula anatina</name>
    <name type="common">Brachiopod</name>
    <name type="synonym">Lingula unguis</name>
    <dbReference type="NCBI Taxonomy" id="7574"/>
    <lineage>
        <taxon>Eukaryota</taxon>
        <taxon>Metazoa</taxon>
        <taxon>Spiralia</taxon>
        <taxon>Lophotrochozoa</taxon>
        <taxon>Brachiopoda</taxon>
        <taxon>Linguliformea</taxon>
        <taxon>Lingulata</taxon>
        <taxon>Lingulida</taxon>
        <taxon>Linguloidea</taxon>
        <taxon>Lingulidae</taxon>
        <taxon>Lingula</taxon>
    </lineage>
</organism>
<dbReference type="RefSeq" id="XP_013378635.1">
    <property type="nucleotide sequence ID" value="XM_013523181.2"/>
</dbReference>
<dbReference type="FunFam" id="2.20.100.10:FF:000007">
    <property type="entry name" value="Thrombospondin 1"/>
    <property type="match status" value="3"/>
</dbReference>